<evidence type="ECO:0000256" key="2">
    <source>
        <dbReference type="SAM" id="SignalP"/>
    </source>
</evidence>
<dbReference type="PANTHER" id="PTHR43092">
    <property type="entry name" value="L-CYSTEINE DESULFHYDRASE"/>
    <property type="match status" value="1"/>
</dbReference>
<dbReference type="InterPro" id="IPR015422">
    <property type="entry name" value="PyrdxlP-dep_Trfase_small"/>
</dbReference>
<keyword evidence="5" id="KW-1185">Reference proteome</keyword>
<dbReference type="AlphaFoldDB" id="A0A401U8L0"/>
<feature type="domain" description="Aminotransferase class V" evidence="3">
    <location>
        <begin position="70"/>
        <end position="391"/>
    </location>
</feature>
<dbReference type="PROSITE" id="PS51318">
    <property type="entry name" value="TAT"/>
    <property type="match status" value="1"/>
</dbReference>
<keyword evidence="4" id="KW-0032">Aminotransferase</keyword>
<evidence type="ECO:0000256" key="1">
    <source>
        <dbReference type="ARBA" id="ARBA00022898"/>
    </source>
</evidence>
<protein>
    <submittedName>
        <fullName evidence="4">Aminotransferase class V-fold PLP-dependent enzyme</fullName>
    </submittedName>
</protein>
<accession>A0A401U8L0</accession>
<sequence length="427" mass="48550">MTNRRSFLQKSLAAASAFSLAPLAAKAIAEDVADALQSLNKLSPLQAANDEDLWTRMAQAYTVSPNILNLNNGGVSPQPKVVQDAVDRYYRYSNEAPSYYMWQILDKGREPVRRKLADLAGVSPKSIAINRNTTEALATVTWGLTMQKGDEIIMTKQDYPNMIQAWKQKEMRDGIKIVWLNFTLPTENEDEIVTGFINATTSRTKIWHITHMINWTGQIMPVKRLCEEARKRNIISIVDGAHTFAHMDYKISDFNPDYFGTSLHKWLCAPFGTGMLYVKEENIAGLWPLFPNDKPQLNDIKKFESLGTRSFAPEQAIGQAIDFHHAIGSKRKEERLRYLKDYWCQKLMKHPKIKLTISLNPAYSCALGSFSIEGMEPGVISSRLMSEHQIHTVSIEWENISCVRVTPHVYTTTRDLDRFVEAVLKMC</sequence>
<dbReference type="OrthoDB" id="9804366at2"/>
<keyword evidence="4" id="KW-0808">Transferase</keyword>
<dbReference type="RefSeq" id="WP_127121884.1">
    <property type="nucleotide sequence ID" value="NZ_BHXQ01000002.1"/>
</dbReference>
<dbReference type="InterPro" id="IPR006311">
    <property type="entry name" value="TAT_signal"/>
</dbReference>
<gene>
    <name evidence="4" type="ORF">SanaruYs_14720</name>
</gene>
<evidence type="ECO:0000313" key="4">
    <source>
        <dbReference type="EMBL" id="GCC51251.1"/>
    </source>
</evidence>
<evidence type="ECO:0000259" key="3">
    <source>
        <dbReference type="Pfam" id="PF00266"/>
    </source>
</evidence>
<dbReference type="GO" id="GO:0008483">
    <property type="term" value="F:transaminase activity"/>
    <property type="evidence" value="ECO:0007669"/>
    <property type="project" value="UniProtKB-KW"/>
</dbReference>
<name>A0A401U8L0_9BACT</name>
<dbReference type="Proteomes" id="UP000288227">
    <property type="component" value="Unassembled WGS sequence"/>
</dbReference>
<dbReference type="Gene3D" id="3.40.640.10">
    <property type="entry name" value="Type I PLP-dependent aspartate aminotransferase-like (Major domain)"/>
    <property type="match status" value="1"/>
</dbReference>
<dbReference type="InterPro" id="IPR015421">
    <property type="entry name" value="PyrdxlP-dep_Trfase_major"/>
</dbReference>
<feature type="signal peptide" evidence="2">
    <location>
        <begin position="1"/>
        <end position="29"/>
    </location>
</feature>
<dbReference type="Pfam" id="PF00266">
    <property type="entry name" value="Aminotran_5"/>
    <property type="match status" value="1"/>
</dbReference>
<keyword evidence="1" id="KW-0663">Pyridoxal phosphate</keyword>
<keyword evidence="2" id="KW-0732">Signal</keyword>
<dbReference type="SUPFAM" id="SSF53383">
    <property type="entry name" value="PLP-dependent transferases"/>
    <property type="match status" value="1"/>
</dbReference>
<dbReference type="PANTHER" id="PTHR43092:SF6">
    <property type="entry name" value="BLR1280 PROTEIN"/>
    <property type="match status" value="1"/>
</dbReference>
<reference evidence="4 5" key="1">
    <citation type="submission" date="2018-11" db="EMBL/GenBank/DDBJ databases">
        <title>Chryseotalea sanarue gen. nov., sp., nov., a member of the family Cytophagaceae, isolated from a brackish lake in Hamamatsu Japan.</title>
        <authorList>
            <person name="Maejima Y."/>
            <person name="Iino T."/>
            <person name="Muraguchi Y."/>
            <person name="Fukuda K."/>
            <person name="Ohkuma M."/>
            <person name="Moriuchi R."/>
            <person name="Dohra H."/>
            <person name="Kimbara K."/>
            <person name="Shintani M."/>
        </authorList>
    </citation>
    <scope>NUCLEOTIDE SEQUENCE [LARGE SCALE GENOMIC DNA]</scope>
    <source>
        <strain evidence="4 5">Ys</strain>
    </source>
</reference>
<dbReference type="Gene3D" id="3.90.1150.10">
    <property type="entry name" value="Aspartate Aminotransferase, domain 1"/>
    <property type="match status" value="1"/>
</dbReference>
<feature type="chain" id="PRO_5019536232" evidence="2">
    <location>
        <begin position="30"/>
        <end position="427"/>
    </location>
</feature>
<organism evidence="4 5">
    <name type="scientific">Chryseotalea sanaruensis</name>
    <dbReference type="NCBI Taxonomy" id="2482724"/>
    <lineage>
        <taxon>Bacteria</taxon>
        <taxon>Pseudomonadati</taxon>
        <taxon>Bacteroidota</taxon>
        <taxon>Cytophagia</taxon>
        <taxon>Cytophagales</taxon>
        <taxon>Chryseotaleaceae</taxon>
        <taxon>Chryseotalea</taxon>
    </lineage>
</organism>
<evidence type="ECO:0000313" key="5">
    <source>
        <dbReference type="Proteomes" id="UP000288227"/>
    </source>
</evidence>
<dbReference type="InterPro" id="IPR000192">
    <property type="entry name" value="Aminotrans_V_dom"/>
</dbReference>
<dbReference type="InterPro" id="IPR015424">
    <property type="entry name" value="PyrdxlP-dep_Trfase"/>
</dbReference>
<comment type="caution">
    <text evidence="4">The sequence shown here is derived from an EMBL/GenBank/DDBJ whole genome shotgun (WGS) entry which is preliminary data.</text>
</comment>
<proteinExistence type="predicted"/>
<dbReference type="EMBL" id="BHXQ01000002">
    <property type="protein sequence ID" value="GCC51251.1"/>
    <property type="molecule type" value="Genomic_DNA"/>
</dbReference>